<accession>A0A0F9MPE2</accession>
<dbReference type="EMBL" id="LAZR01004374">
    <property type="protein sequence ID" value="KKN09200.1"/>
    <property type="molecule type" value="Genomic_DNA"/>
</dbReference>
<reference evidence="1" key="1">
    <citation type="journal article" date="2015" name="Nature">
        <title>Complex archaea that bridge the gap between prokaryotes and eukaryotes.</title>
        <authorList>
            <person name="Spang A."/>
            <person name="Saw J.H."/>
            <person name="Jorgensen S.L."/>
            <person name="Zaremba-Niedzwiedzka K."/>
            <person name="Martijn J."/>
            <person name="Lind A.E."/>
            <person name="van Eijk R."/>
            <person name="Schleper C."/>
            <person name="Guy L."/>
            <person name="Ettema T.J."/>
        </authorList>
    </citation>
    <scope>NUCLEOTIDE SEQUENCE</scope>
</reference>
<name>A0A0F9MPE2_9ZZZZ</name>
<evidence type="ECO:0000313" key="1">
    <source>
        <dbReference type="EMBL" id="KKN09200.1"/>
    </source>
</evidence>
<gene>
    <name evidence="1" type="ORF">LCGC14_1048950</name>
</gene>
<sequence>MDSQVDIQVVEVTGKLRVDMEARRWCLLPYPGHSKGCPNFGKRRTCPPMVPEVGHLFDLSGRMWFVFMPFDLGAQAAKMRGRHPEWSERQARNCLYWQGTVNKALRMYATFFASRQPGSIVTYCPEAMGVHVFDTAEAVGVPLERVPMRLVRKVAMVGDPHV</sequence>
<evidence type="ECO:0008006" key="2">
    <source>
        <dbReference type="Google" id="ProtNLM"/>
    </source>
</evidence>
<organism evidence="1">
    <name type="scientific">marine sediment metagenome</name>
    <dbReference type="NCBI Taxonomy" id="412755"/>
    <lineage>
        <taxon>unclassified sequences</taxon>
        <taxon>metagenomes</taxon>
        <taxon>ecological metagenomes</taxon>
    </lineage>
</organism>
<comment type="caution">
    <text evidence="1">The sequence shown here is derived from an EMBL/GenBank/DDBJ whole genome shotgun (WGS) entry which is preliminary data.</text>
</comment>
<proteinExistence type="predicted"/>
<protein>
    <recommendedName>
        <fullName evidence="2">DUF2284 domain-containing protein</fullName>
    </recommendedName>
</protein>
<dbReference type="AlphaFoldDB" id="A0A0F9MPE2"/>